<name>K1E4S0_9MICO</name>
<dbReference type="AlphaFoldDB" id="K1E4S0"/>
<dbReference type="EMBL" id="ALWX01000062">
    <property type="protein sequence ID" value="EKA60357.1"/>
    <property type="molecule type" value="Genomic_DNA"/>
</dbReference>
<organism evidence="2 3">
    <name type="scientific">Janibacter hoylei PVAS-1</name>
    <dbReference type="NCBI Taxonomy" id="1210046"/>
    <lineage>
        <taxon>Bacteria</taxon>
        <taxon>Bacillati</taxon>
        <taxon>Actinomycetota</taxon>
        <taxon>Actinomycetes</taxon>
        <taxon>Micrococcales</taxon>
        <taxon>Intrasporangiaceae</taxon>
        <taxon>Janibacter</taxon>
    </lineage>
</organism>
<gene>
    <name evidence="2" type="ORF">B277_13264</name>
</gene>
<dbReference type="PATRIC" id="fig|1210046.3.peg.2546"/>
<sequence length="116" mass="12486">MPVRDGTADAWRASLLHGEPMTPRHTWVVPPLVEVGGLRLRPLRDDDRAIADVASDDPLGEVLVFTRGGELVEGGTAELGDSVRPSAHGRGQRGEQQDARRRRVHAVGPRGGCRGP</sequence>
<dbReference type="STRING" id="1210046.B277_13264"/>
<evidence type="ECO:0000313" key="2">
    <source>
        <dbReference type="EMBL" id="EKA60357.1"/>
    </source>
</evidence>
<dbReference type="Proteomes" id="UP000004474">
    <property type="component" value="Unassembled WGS sequence"/>
</dbReference>
<evidence type="ECO:0000256" key="1">
    <source>
        <dbReference type="SAM" id="MobiDB-lite"/>
    </source>
</evidence>
<proteinExistence type="predicted"/>
<accession>K1E4S0</accession>
<evidence type="ECO:0000313" key="3">
    <source>
        <dbReference type="Proteomes" id="UP000004474"/>
    </source>
</evidence>
<protein>
    <submittedName>
        <fullName evidence="2">Uncharacterized protein</fullName>
    </submittedName>
</protein>
<reference evidence="2 3" key="1">
    <citation type="journal article" date="2012" name="J. Bacteriol.">
        <title>Genome Sequence of Janibacter hoylei MTCC8307, Isolated from the Stratospheric Air.</title>
        <authorList>
            <person name="Pawar S.P."/>
            <person name="Dhotre D.P."/>
            <person name="Shetty S.A."/>
            <person name="Chowdhury S.P."/>
            <person name="Chaudhari B.L."/>
            <person name="Shouche Y.S."/>
        </authorList>
    </citation>
    <scope>NUCLEOTIDE SEQUENCE [LARGE SCALE GENOMIC DNA]</scope>
    <source>
        <strain evidence="2 3">PVAS-1</strain>
    </source>
</reference>
<comment type="caution">
    <text evidence="2">The sequence shown here is derived from an EMBL/GenBank/DDBJ whole genome shotgun (WGS) entry which is preliminary data.</text>
</comment>
<feature type="region of interest" description="Disordered" evidence="1">
    <location>
        <begin position="75"/>
        <end position="116"/>
    </location>
</feature>